<feature type="domain" description="SAM-dependent MTase TRM10-type" evidence="9">
    <location>
        <begin position="99"/>
        <end position="292"/>
    </location>
</feature>
<keyword evidence="3" id="KW-0808">Transferase</keyword>
<dbReference type="PROSITE" id="PS51675">
    <property type="entry name" value="SAM_MT_TRM10"/>
    <property type="match status" value="1"/>
</dbReference>
<dbReference type="GO" id="GO:0005654">
    <property type="term" value="C:nucleoplasm"/>
    <property type="evidence" value="ECO:0007669"/>
    <property type="project" value="TreeGrafter"/>
</dbReference>
<evidence type="ECO:0000256" key="1">
    <source>
        <dbReference type="ARBA" id="ARBA00012797"/>
    </source>
</evidence>
<dbReference type="InterPro" id="IPR016653">
    <property type="entry name" value="TRM10/TRM10A"/>
</dbReference>
<dbReference type="PANTHER" id="PTHR13563">
    <property type="entry name" value="TRNA (GUANINE-9-) METHYLTRANSFERASE"/>
    <property type="match status" value="1"/>
</dbReference>
<dbReference type="Gene3D" id="3.40.1280.30">
    <property type="match status" value="1"/>
</dbReference>
<dbReference type="PANTHER" id="PTHR13563:SF13">
    <property type="entry name" value="TRNA METHYLTRANSFERASE 10 HOMOLOG A"/>
    <property type="match status" value="1"/>
</dbReference>
<dbReference type="InterPro" id="IPR007356">
    <property type="entry name" value="tRNA_m1G_MeTrfase_euk"/>
</dbReference>
<reference evidence="10 11" key="1">
    <citation type="submission" date="2022-05" db="EMBL/GenBank/DDBJ databases">
        <authorList>
            <consortium name="Genoscope - CEA"/>
            <person name="William W."/>
        </authorList>
    </citation>
    <scope>NUCLEOTIDE SEQUENCE [LARGE SCALE GENOMIC DNA]</scope>
</reference>
<dbReference type="InterPro" id="IPR038459">
    <property type="entry name" value="MT_TRM10-typ_sf"/>
</dbReference>
<accession>A0AAU9WTD4</accession>
<comment type="caution">
    <text evidence="10">The sequence shown here is derived from an EMBL/GenBank/DDBJ whole genome shotgun (WGS) entry which is preliminary data.</text>
</comment>
<evidence type="ECO:0000256" key="8">
    <source>
        <dbReference type="SAM" id="MobiDB-lite"/>
    </source>
</evidence>
<feature type="binding site" evidence="7">
    <location>
        <position position="231"/>
    </location>
    <ligand>
        <name>S-adenosyl-L-methionine</name>
        <dbReference type="ChEBI" id="CHEBI:59789"/>
    </ligand>
</feature>
<dbReference type="GO" id="GO:0000049">
    <property type="term" value="F:tRNA binding"/>
    <property type="evidence" value="ECO:0007669"/>
    <property type="project" value="TreeGrafter"/>
</dbReference>
<keyword evidence="4" id="KW-0949">S-adenosyl-L-methionine</keyword>
<proteinExistence type="predicted"/>
<evidence type="ECO:0000259" key="9">
    <source>
        <dbReference type="PROSITE" id="PS51675"/>
    </source>
</evidence>
<keyword evidence="11" id="KW-1185">Reference proteome</keyword>
<dbReference type="PIRSF" id="PIRSF016323">
    <property type="entry name" value="tRNA_m1G_mtfrase_met"/>
    <property type="match status" value="1"/>
</dbReference>
<dbReference type="CDD" id="cd18101">
    <property type="entry name" value="Trm10euk_A"/>
    <property type="match status" value="1"/>
</dbReference>
<evidence type="ECO:0000256" key="4">
    <source>
        <dbReference type="ARBA" id="ARBA00022691"/>
    </source>
</evidence>
<evidence type="ECO:0000256" key="2">
    <source>
        <dbReference type="ARBA" id="ARBA00022603"/>
    </source>
</evidence>
<evidence type="ECO:0000256" key="6">
    <source>
        <dbReference type="PIRSR" id="PIRSR016323-1"/>
    </source>
</evidence>
<feature type="region of interest" description="Disordered" evidence="8">
    <location>
        <begin position="291"/>
        <end position="333"/>
    </location>
</feature>
<feature type="active site" description="Proton acceptor" evidence="6">
    <location>
        <position position="223"/>
    </location>
</feature>
<organism evidence="10 11">
    <name type="scientific">Pocillopora meandrina</name>
    <dbReference type="NCBI Taxonomy" id="46732"/>
    <lineage>
        <taxon>Eukaryota</taxon>
        <taxon>Metazoa</taxon>
        <taxon>Cnidaria</taxon>
        <taxon>Anthozoa</taxon>
        <taxon>Hexacorallia</taxon>
        <taxon>Scleractinia</taxon>
        <taxon>Astrocoeniina</taxon>
        <taxon>Pocilloporidae</taxon>
        <taxon>Pocillopora</taxon>
    </lineage>
</organism>
<evidence type="ECO:0000256" key="3">
    <source>
        <dbReference type="ARBA" id="ARBA00022679"/>
    </source>
</evidence>
<dbReference type="AlphaFoldDB" id="A0AAU9WTD4"/>
<evidence type="ECO:0000256" key="5">
    <source>
        <dbReference type="ARBA" id="ARBA00048434"/>
    </source>
</evidence>
<protein>
    <recommendedName>
        <fullName evidence="1">tRNA (guanine(9)-N(1))-methyltransferase</fullName>
        <ecNumber evidence="1">2.1.1.221</ecNumber>
    </recommendedName>
</protein>
<feature type="binding site" evidence="7">
    <location>
        <position position="199"/>
    </location>
    <ligand>
        <name>S-adenosyl-L-methionine</name>
        <dbReference type="ChEBI" id="CHEBI:59789"/>
    </ligand>
</feature>
<dbReference type="Proteomes" id="UP001159428">
    <property type="component" value="Unassembled WGS sequence"/>
</dbReference>
<feature type="compositionally biased region" description="Basic residues" evidence="8">
    <location>
        <begin position="51"/>
        <end position="66"/>
    </location>
</feature>
<feature type="region of interest" description="Disordered" evidence="8">
    <location>
        <begin position="1"/>
        <end position="92"/>
    </location>
</feature>
<dbReference type="EMBL" id="CALNXJ010000021">
    <property type="protein sequence ID" value="CAH3125554.1"/>
    <property type="molecule type" value="Genomic_DNA"/>
</dbReference>
<dbReference type="EC" id="2.1.1.221" evidence="1"/>
<sequence>MTSDILLSLPRRSQVLNMEGGVEESKDIDQSTMSKRQRKRLQKRQFFVEHRKIKRKEKKERKKAEKRKLQEEKETEDGKEGVSSASDNLTNNKEKLSFEKKKKFRSMNSEHASSLRVAIDLSFDDLMTDRDIHKLLKQIQRTYSINRRADRPIQLYLTSFGGRSKTILDEIHCKYTSWDVHIKEESYGDVFSHEDVVYLTSDSPNVLSEVDESKAYIIGGLVDHNHHKGLCYRLAVERGIAHARLPISECVKLKSRTVITVNHVFEIMLLYSQTKDWKESLVQVLPARKMEGATENGGHKKTGNGAQKDEIAKEETDKSVEGNDEHYSLQDLN</sequence>
<dbReference type="GO" id="GO:0052905">
    <property type="term" value="F:tRNA (guanosine(9)-N1)-methyltransferase activity"/>
    <property type="evidence" value="ECO:0007669"/>
    <property type="project" value="UniProtKB-EC"/>
</dbReference>
<feature type="compositionally biased region" description="Basic and acidic residues" evidence="8">
    <location>
        <begin position="307"/>
        <end position="333"/>
    </location>
</feature>
<dbReference type="GO" id="GO:0002939">
    <property type="term" value="P:tRNA N1-guanine methylation"/>
    <property type="evidence" value="ECO:0007669"/>
    <property type="project" value="TreeGrafter"/>
</dbReference>
<feature type="binding site" evidence="7">
    <location>
        <position position="245"/>
    </location>
    <ligand>
        <name>S-adenosyl-L-methionine</name>
        <dbReference type="ChEBI" id="CHEBI:59789"/>
    </ligand>
</feature>
<keyword evidence="2" id="KW-0489">Methyltransferase</keyword>
<dbReference type="FunFam" id="3.40.1280.30:FF:000001">
    <property type="entry name" value="tRNA methyltransferase 10 homolog A"/>
    <property type="match status" value="1"/>
</dbReference>
<evidence type="ECO:0000256" key="7">
    <source>
        <dbReference type="PIRSR" id="PIRSR016323-2"/>
    </source>
</evidence>
<comment type="catalytic activity">
    <reaction evidence="5">
        <text>guanosine(9) in tRNA + S-adenosyl-L-methionine = N(1)-methylguanosine(9) in tRNA + S-adenosyl-L-homocysteine + H(+)</text>
        <dbReference type="Rhea" id="RHEA:43156"/>
        <dbReference type="Rhea" id="RHEA-COMP:10367"/>
        <dbReference type="Rhea" id="RHEA-COMP:10368"/>
        <dbReference type="ChEBI" id="CHEBI:15378"/>
        <dbReference type="ChEBI" id="CHEBI:57856"/>
        <dbReference type="ChEBI" id="CHEBI:59789"/>
        <dbReference type="ChEBI" id="CHEBI:73542"/>
        <dbReference type="ChEBI" id="CHEBI:74269"/>
        <dbReference type="EC" id="2.1.1.221"/>
    </reaction>
</comment>
<gene>
    <name evidence="10" type="ORF">PMEA_00012158</name>
</gene>
<evidence type="ECO:0000313" key="11">
    <source>
        <dbReference type="Proteomes" id="UP001159428"/>
    </source>
</evidence>
<name>A0AAU9WTD4_9CNID</name>
<feature type="compositionally biased region" description="Basic and acidic residues" evidence="8">
    <location>
        <begin position="67"/>
        <end position="80"/>
    </location>
</feature>
<evidence type="ECO:0000313" key="10">
    <source>
        <dbReference type="EMBL" id="CAH3125554.1"/>
    </source>
</evidence>
<dbReference type="InterPro" id="IPR028564">
    <property type="entry name" value="MT_TRM10-typ"/>
</dbReference>
<feature type="binding site" evidence="7">
    <location>
        <position position="219"/>
    </location>
    <ligand>
        <name>S-adenosyl-L-methionine</name>
        <dbReference type="ChEBI" id="CHEBI:59789"/>
    </ligand>
</feature>